<keyword evidence="11" id="KW-0675">Receptor</keyword>
<dbReference type="GO" id="GO:0005886">
    <property type="term" value="C:plasma membrane"/>
    <property type="evidence" value="ECO:0007669"/>
    <property type="project" value="TreeGrafter"/>
</dbReference>
<evidence type="ECO:0000256" key="3">
    <source>
        <dbReference type="ARBA" id="ARBA00022692"/>
    </source>
</evidence>
<evidence type="ECO:0000256" key="1">
    <source>
        <dbReference type="ARBA" id="ARBA00004167"/>
    </source>
</evidence>
<evidence type="ECO:0000259" key="9">
    <source>
        <dbReference type="PROSITE" id="PS50011"/>
    </source>
</evidence>
<dbReference type="InterPro" id="IPR007110">
    <property type="entry name" value="Ig-like_dom"/>
</dbReference>
<dbReference type="SUPFAM" id="SSF48726">
    <property type="entry name" value="Immunoglobulin"/>
    <property type="match status" value="1"/>
</dbReference>
<keyword evidence="12" id="KW-1185">Reference proteome</keyword>
<dbReference type="Gene3D" id="1.10.510.10">
    <property type="entry name" value="Transferase(Phosphotransferase) domain 1"/>
    <property type="match status" value="1"/>
</dbReference>
<evidence type="ECO:0000256" key="7">
    <source>
        <dbReference type="ARBA" id="ARBA00023319"/>
    </source>
</evidence>
<evidence type="ECO:0000256" key="8">
    <source>
        <dbReference type="ARBA" id="ARBA00051243"/>
    </source>
</evidence>
<dbReference type="GO" id="GO:0004714">
    <property type="term" value="F:transmembrane receptor protein tyrosine kinase activity"/>
    <property type="evidence" value="ECO:0007669"/>
    <property type="project" value="UniProtKB-EC"/>
</dbReference>
<dbReference type="PANTHER" id="PTHR24416">
    <property type="entry name" value="TYROSINE-PROTEIN KINASE RECEPTOR"/>
    <property type="match status" value="1"/>
</dbReference>
<dbReference type="PROSITE" id="PS50011">
    <property type="entry name" value="PROTEIN_KINASE_DOM"/>
    <property type="match status" value="1"/>
</dbReference>
<evidence type="ECO:0000259" key="10">
    <source>
        <dbReference type="PROSITE" id="PS50835"/>
    </source>
</evidence>
<name>A0A9Q1H4F2_HOLLE</name>
<dbReference type="PANTHER" id="PTHR24416:SF611">
    <property type="entry name" value="TYROSINE-PROTEIN KINASE TRANSMEMBRANE RECEPTOR ROR"/>
    <property type="match status" value="1"/>
</dbReference>
<gene>
    <name evidence="11" type="ORF">HOLleu_22097</name>
</gene>
<dbReference type="EC" id="2.7.10.1" evidence="2"/>
<dbReference type="InterPro" id="IPR036179">
    <property type="entry name" value="Ig-like_dom_sf"/>
</dbReference>
<dbReference type="SMART" id="SM00219">
    <property type="entry name" value="TyrKc"/>
    <property type="match status" value="1"/>
</dbReference>
<organism evidence="11 12">
    <name type="scientific">Holothuria leucospilota</name>
    <name type="common">Black long sea cucumber</name>
    <name type="synonym">Mertensiothuria leucospilota</name>
    <dbReference type="NCBI Taxonomy" id="206669"/>
    <lineage>
        <taxon>Eukaryota</taxon>
        <taxon>Metazoa</taxon>
        <taxon>Echinodermata</taxon>
        <taxon>Eleutherozoa</taxon>
        <taxon>Echinozoa</taxon>
        <taxon>Holothuroidea</taxon>
        <taxon>Aspidochirotacea</taxon>
        <taxon>Aspidochirotida</taxon>
        <taxon>Holothuriidae</taxon>
        <taxon>Holothuria</taxon>
    </lineage>
</organism>
<dbReference type="InterPro" id="IPR013151">
    <property type="entry name" value="Immunoglobulin_dom"/>
</dbReference>
<dbReference type="SMART" id="SM00409">
    <property type="entry name" value="IG"/>
    <property type="match status" value="2"/>
</dbReference>
<dbReference type="EMBL" id="JAIZAY010000010">
    <property type="protein sequence ID" value="KAJ8035022.1"/>
    <property type="molecule type" value="Genomic_DNA"/>
</dbReference>
<dbReference type="PRINTS" id="PR00109">
    <property type="entry name" value="TYRKINASE"/>
</dbReference>
<dbReference type="InterPro" id="IPR020635">
    <property type="entry name" value="Tyr_kinase_cat_dom"/>
</dbReference>
<dbReference type="InterPro" id="IPR013783">
    <property type="entry name" value="Ig-like_fold"/>
</dbReference>
<keyword evidence="7" id="KW-0393">Immunoglobulin domain</keyword>
<evidence type="ECO:0000313" key="11">
    <source>
        <dbReference type="EMBL" id="KAJ8035022.1"/>
    </source>
</evidence>
<keyword evidence="6" id="KW-0325">Glycoprotein</keyword>
<keyword evidence="4" id="KW-1133">Transmembrane helix</keyword>
<evidence type="ECO:0000256" key="5">
    <source>
        <dbReference type="ARBA" id="ARBA00023136"/>
    </source>
</evidence>
<reference evidence="11" key="1">
    <citation type="submission" date="2021-10" db="EMBL/GenBank/DDBJ databases">
        <title>Tropical sea cucumber genome reveals ecological adaptation and Cuvierian tubules defense mechanism.</title>
        <authorList>
            <person name="Chen T."/>
        </authorList>
    </citation>
    <scope>NUCLEOTIDE SEQUENCE</scope>
    <source>
        <strain evidence="11">Nanhai2018</strain>
        <tissue evidence="11">Muscle</tissue>
    </source>
</reference>
<protein>
    <recommendedName>
        <fullName evidence="2">receptor protein-tyrosine kinase</fullName>
        <ecNumber evidence="2">2.7.10.1</ecNumber>
    </recommendedName>
</protein>
<dbReference type="InterPro" id="IPR050122">
    <property type="entry name" value="RTK"/>
</dbReference>
<dbReference type="GO" id="GO:0005524">
    <property type="term" value="F:ATP binding"/>
    <property type="evidence" value="ECO:0007669"/>
    <property type="project" value="InterPro"/>
</dbReference>
<evidence type="ECO:0000256" key="2">
    <source>
        <dbReference type="ARBA" id="ARBA00011902"/>
    </source>
</evidence>
<evidence type="ECO:0000313" key="12">
    <source>
        <dbReference type="Proteomes" id="UP001152320"/>
    </source>
</evidence>
<feature type="domain" description="Ig-like" evidence="10">
    <location>
        <begin position="7"/>
        <end position="114"/>
    </location>
</feature>
<evidence type="ECO:0000256" key="4">
    <source>
        <dbReference type="ARBA" id="ARBA00022989"/>
    </source>
</evidence>
<dbReference type="InterPro" id="IPR000719">
    <property type="entry name" value="Prot_kinase_dom"/>
</dbReference>
<dbReference type="GO" id="GO:0043235">
    <property type="term" value="C:receptor complex"/>
    <property type="evidence" value="ECO:0007669"/>
    <property type="project" value="TreeGrafter"/>
</dbReference>
<proteinExistence type="predicted"/>
<keyword evidence="5" id="KW-0472">Membrane</keyword>
<dbReference type="Proteomes" id="UP001152320">
    <property type="component" value="Chromosome 10"/>
</dbReference>
<dbReference type="Pfam" id="PF07714">
    <property type="entry name" value="PK_Tyr_Ser-Thr"/>
    <property type="match status" value="1"/>
</dbReference>
<comment type="caution">
    <text evidence="11">The sequence shown here is derived from an EMBL/GenBank/DDBJ whole genome shotgun (WGS) entry which is preliminary data.</text>
</comment>
<dbReference type="SUPFAM" id="SSF56112">
    <property type="entry name" value="Protein kinase-like (PK-like)"/>
    <property type="match status" value="1"/>
</dbReference>
<dbReference type="InterPro" id="IPR003599">
    <property type="entry name" value="Ig_sub"/>
</dbReference>
<feature type="domain" description="Ig-like" evidence="10">
    <location>
        <begin position="136"/>
        <end position="238"/>
    </location>
</feature>
<evidence type="ECO:0000256" key="6">
    <source>
        <dbReference type="ARBA" id="ARBA00023180"/>
    </source>
</evidence>
<dbReference type="Gene3D" id="2.60.40.10">
    <property type="entry name" value="Immunoglobulins"/>
    <property type="match status" value="2"/>
</dbReference>
<accession>A0A9Q1H4F2</accession>
<dbReference type="AlphaFoldDB" id="A0A9Q1H4F2"/>
<dbReference type="Pfam" id="PF00047">
    <property type="entry name" value="ig"/>
    <property type="match status" value="1"/>
</dbReference>
<comment type="subcellular location">
    <subcellularLocation>
        <location evidence="1">Membrane</location>
        <topology evidence="1">Single-pass membrane protein</topology>
    </subcellularLocation>
</comment>
<dbReference type="InterPro" id="IPR011009">
    <property type="entry name" value="Kinase-like_dom_sf"/>
</dbReference>
<sequence length="715" mass="81485">MDFKTIPVIIISASLLYTEGAFRKTSAGCSSILSTNNWNRTCAVSYTTTQGSSVYLDCEATNEPSRKASWRMMNQNNYSCLAPALGKLKNTVLHKNFTLELRNVSGEDDGIYVCIYLGDPVASYCLFVIDYLPAIPTMSVTVNGEASSGTMSAILGQKYVLQCAVFDADPPVNLTWSYNFQVYNKDESNSSVNVVGNASNVCTSSLGLVPIRAGSSNVTCFSNGRYQEQGIMSTLEIEIYEYAYVKDIYTFVKYSRLMESLPKHENVVALLGISDEEMPIYSYHEYVECLTLRNYMLRNYQSSGLSASSTFTRNSCDGRENNITIELYEFAENVASGMSFLLSQNFKHPALSLRKVLLTNSGQCKLYDIWPEGMSSDRIRYLLQRKDPPLAWMAPECVFLGQYHLNTDVWSYGVFMWELFSFGETPFKNMSTFEIENEVRNSRNLPMPPNCPGAVVTETSRKLTHLKESVRRFDRTLRLREYFADVDSPIDEDALKFRKKSTRCPPPNRDKALDMYLAVVDSEIMSAPERKTVPNLTSEERQALRALQQNNDIIIREADKGSAVVVMPRDRYIAEGDRQLGDTSVYKRLPKSICTDVLQEFSHPVLSTRKVLLNINGRCKLYDIWPDDLVLERMRNLLNQTHWTTFSCRKILRWPGWLLNAYFWGSTTPKLMSGHMEFFYGNYFLLEEENESVVSQEISPPVEEYFTLDNTYSEM</sequence>
<keyword evidence="3" id="KW-0812">Transmembrane</keyword>
<comment type="catalytic activity">
    <reaction evidence="8">
        <text>L-tyrosyl-[protein] + ATP = O-phospho-L-tyrosyl-[protein] + ADP + H(+)</text>
        <dbReference type="Rhea" id="RHEA:10596"/>
        <dbReference type="Rhea" id="RHEA-COMP:10136"/>
        <dbReference type="Rhea" id="RHEA-COMP:20101"/>
        <dbReference type="ChEBI" id="CHEBI:15378"/>
        <dbReference type="ChEBI" id="CHEBI:30616"/>
        <dbReference type="ChEBI" id="CHEBI:46858"/>
        <dbReference type="ChEBI" id="CHEBI:61978"/>
        <dbReference type="ChEBI" id="CHEBI:456216"/>
        <dbReference type="EC" id="2.7.10.1"/>
    </reaction>
</comment>
<dbReference type="PROSITE" id="PS50835">
    <property type="entry name" value="IG_LIKE"/>
    <property type="match status" value="2"/>
</dbReference>
<dbReference type="InterPro" id="IPR001245">
    <property type="entry name" value="Ser-Thr/Tyr_kinase_cat_dom"/>
</dbReference>
<feature type="domain" description="Protein kinase" evidence="9">
    <location>
        <begin position="195"/>
        <end position="525"/>
    </location>
</feature>
<dbReference type="GO" id="GO:0007169">
    <property type="term" value="P:cell surface receptor protein tyrosine kinase signaling pathway"/>
    <property type="evidence" value="ECO:0007669"/>
    <property type="project" value="TreeGrafter"/>
</dbReference>